<gene>
    <name evidence="3" type="ORF">HERILL_LOCUS5257</name>
</gene>
<accession>A0A7R8UKA9</accession>
<organism evidence="3 4">
    <name type="scientific">Hermetia illucens</name>
    <name type="common">Black soldier fly</name>
    <dbReference type="NCBI Taxonomy" id="343691"/>
    <lineage>
        <taxon>Eukaryota</taxon>
        <taxon>Metazoa</taxon>
        <taxon>Ecdysozoa</taxon>
        <taxon>Arthropoda</taxon>
        <taxon>Hexapoda</taxon>
        <taxon>Insecta</taxon>
        <taxon>Pterygota</taxon>
        <taxon>Neoptera</taxon>
        <taxon>Endopterygota</taxon>
        <taxon>Diptera</taxon>
        <taxon>Brachycera</taxon>
        <taxon>Stratiomyomorpha</taxon>
        <taxon>Stratiomyidae</taxon>
        <taxon>Hermetiinae</taxon>
        <taxon>Hermetia</taxon>
    </lineage>
</organism>
<dbReference type="SUPFAM" id="SSF57625">
    <property type="entry name" value="Invertebrate chitin-binding proteins"/>
    <property type="match status" value="1"/>
</dbReference>
<keyword evidence="1" id="KW-0732">Signal</keyword>
<feature type="domain" description="Chitin-binding type-2" evidence="2">
    <location>
        <begin position="47"/>
        <end position="105"/>
    </location>
</feature>
<dbReference type="InterPro" id="IPR002557">
    <property type="entry name" value="Chitin-bd_dom"/>
</dbReference>
<dbReference type="InParanoid" id="A0A7R8UKA9"/>
<dbReference type="OrthoDB" id="10052888at2759"/>
<dbReference type="PROSITE" id="PS50940">
    <property type="entry name" value="CHIT_BIND_II"/>
    <property type="match status" value="1"/>
</dbReference>
<feature type="chain" id="PRO_5030699926" description="Chitin-binding type-2 domain-containing protein" evidence="1">
    <location>
        <begin position="26"/>
        <end position="125"/>
    </location>
</feature>
<evidence type="ECO:0000313" key="3">
    <source>
        <dbReference type="EMBL" id="CAD7082204.1"/>
    </source>
</evidence>
<name>A0A7R8UKA9_HERIL</name>
<dbReference type="PANTHER" id="PTHR22933:SF42">
    <property type="entry name" value="FI18455P1-RELATED"/>
    <property type="match status" value="1"/>
</dbReference>
<dbReference type="AlphaFoldDB" id="A0A7R8UKA9"/>
<dbReference type="GO" id="GO:0008061">
    <property type="term" value="F:chitin binding"/>
    <property type="evidence" value="ECO:0007669"/>
    <property type="project" value="InterPro"/>
</dbReference>
<evidence type="ECO:0000313" key="4">
    <source>
        <dbReference type="Proteomes" id="UP000594454"/>
    </source>
</evidence>
<dbReference type="EMBL" id="LR899010">
    <property type="protein sequence ID" value="CAD7082204.1"/>
    <property type="molecule type" value="Genomic_DNA"/>
</dbReference>
<dbReference type="Proteomes" id="UP000594454">
    <property type="component" value="Chromosome 2"/>
</dbReference>
<keyword evidence="4" id="KW-1185">Reference proteome</keyword>
<dbReference type="Pfam" id="PF01607">
    <property type="entry name" value="CBM_14"/>
    <property type="match status" value="1"/>
</dbReference>
<proteinExistence type="predicted"/>
<reference evidence="3 4" key="1">
    <citation type="submission" date="2020-11" db="EMBL/GenBank/DDBJ databases">
        <authorList>
            <person name="Wallbank WR R."/>
            <person name="Pardo Diaz C."/>
            <person name="Kozak K."/>
            <person name="Martin S."/>
            <person name="Jiggins C."/>
            <person name="Moest M."/>
            <person name="Warren A I."/>
            <person name="Generalovic N T."/>
            <person name="Byers J.R.P. K."/>
            <person name="Montejo-Kovacevich G."/>
            <person name="Yen C E."/>
        </authorList>
    </citation>
    <scope>NUCLEOTIDE SEQUENCE [LARGE SCALE GENOMIC DNA]</scope>
</reference>
<feature type="signal peptide" evidence="1">
    <location>
        <begin position="1"/>
        <end position="25"/>
    </location>
</feature>
<dbReference type="SMART" id="SM00494">
    <property type="entry name" value="ChtBD2"/>
    <property type="match status" value="1"/>
</dbReference>
<dbReference type="Gene3D" id="2.170.140.10">
    <property type="entry name" value="Chitin binding domain"/>
    <property type="match status" value="1"/>
</dbReference>
<evidence type="ECO:0000256" key="1">
    <source>
        <dbReference type="SAM" id="SignalP"/>
    </source>
</evidence>
<dbReference type="GO" id="GO:0005576">
    <property type="term" value="C:extracellular region"/>
    <property type="evidence" value="ECO:0007669"/>
    <property type="project" value="InterPro"/>
</dbReference>
<sequence>MLWPMRILCILAIGLFFLDLLTVNGQLEGYTPGEDYPAYDRIPKDLSFSCRGRIPGYYADIETRCQVWHWCLHSGHVYSFLCPNGTVFNQAVRVCDWWTNVNCPAAEQLYQNNEELYKDASGNPI</sequence>
<dbReference type="InterPro" id="IPR052976">
    <property type="entry name" value="Scoloptoxin-like"/>
</dbReference>
<dbReference type="OMA" id="HWCLPNG"/>
<protein>
    <recommendedName>
        <fullName evidence="2">Chitin-binding type-2 domain-containing protein</fullName>
    </recommendedName>
</protein>
<dbReference type="InterPro" id="IPR036508">
    <property type="entry name" value="Chitin-bd_dom_sf"/>
</dbReference>
<evidence type="ECO:0000259" key="2">
    <source>
        <dbReference type="PROSITE" id="PS50940"/>
    </source>
</evidence>
<dbReference type="PANTHER" id="PTHR22933">
    <property type="entry name" value="FI18007P1-RELATED"/>
    <property type="match status" value="1"/>
</dbReference>